<accession>A0A0D9NM74</accession>
<dbReference type="Proteomes" id="UP000054544">
    <property type="component" value="Unassembled WGS sequence"/>
</dbReference>
<dbReference type="EMBL" id="KE384784">
    <property type="protein sequence ID" value="KJK73710.1"/>
    <property type="molecule type" value="Genomic_DNA"/>
</dbReference>
<evidence type="ECO:0000313" key="2">
    <source>
        <dbReference type="Proteomes" id="UP000054544"/>
    </source>
</evidence>
<gene>
    <name evidence="1" type="ORF">H634G_11010</name>
</gene>
<organism evidence="1 2">
    <name type="scientific">Metarhizium anisopliae BRIP 53293</name>
    <dbReference type="NCBI Taxonomy" id="1291518"/>
    <lineage>
        <taxon>Eukaryota</taxon>
        <taxon>Fungi</taxon>
        <taxon>Dikarya</taxon>
        <taxon>Ascomycota</taxon>
        <taxon>Pezizomycotina</taxon>
        <taxon>Sordariomycetes</taxon>
        <taxon>Hypocreomycetidae</taxon>
        <taxon>Hypocreales</taxon>
        <taxon>Clavicipitaceae</taxon>
        <taxon>Metarhizium</taxon>
    </lineage>
</organism>
<proteinExistence type="predicted"/>
<evidence type="ECO:0000313" key="1">
    <source>
        <dbReference type="EMBL" id="KJK73710.1"/>
    </source>
</evidence>
<keyword evidence="2" id="KW-1185">Reference proteome</keyword>
<sequence>MSETITLTRYCWNGSVGNLAIQHDGGNGIGLDGALRSGLGVTGPKLSRRLLLKNFSRHRISRKVQRFVPEYATALASASDRILDTLARSLHKHYVDGVPAEEIHIIFIQISESQRSGLPVHSARELAEELQVDEPYRFHHEYVFEWAIPDECVVHTVTLKTLLNRGLSMEKFLLHGQFPTTRELSQAMAEDFFRDADAWEVGLQLGFFGRYFGANAPTNWIVNQLYWDMVVKVGYVLGEPEYVRVRYPDGEEDHLDRHFLAHMKDGMDTCLIDWWLLDVDFVLAVREFEDWKDLQEELLLDSQIDFYLDWEENHHHADFVRAKKRLEEREMRLMASIESESIRVGL</sequence>
<reference evidence="2" key="1">
    <citation type="journal article" date="2014" name="BMC Genomics">
        <title>The genome sequence of the biocontrol fungus Metarhizium anisopliae and comparative genomics of Metarhizium species.</title>
        <authorList>
            <person name="Pattemore J.A."/>
            <person name="Hane J.K."/>
            <person name="Williams A.H."/>
            <person name="Wilson B.A."/>
            <person name="Stodart B.J."/>
            <person name="Ash G.J."/>
        </authorList>
    </citation>
    <scope>NUCLEOTIDE SEQUENCE [LARGE SCALE GENOMIC DNA]</scope>
    <source>
        <strain evidence="2">BRIP 53293</strain>
    </source>
</reference>
<dbReference type="AlphaFoldDB" id="A0A0D9NM74"/>
<name>A0A0D9NM74_METAN</name>
<protein>
    <submittedName>
        <fullName evidence="1">Uncharacterized protein</fullName>
    </submittedName>
</protein>